<evidence type="ECO:0000256" key="11">
    <source>
        <dbReference type="ARBA" id="ARBA00045490"/>
    </source>
</evidence>
<dbReference type="EC" id="2.7.1.28" evidence="2"/>
<dbReference type="EMBL" id="OU892285">
    <property type="protein sequence ID" value="CAG9774057.1"/>
    <property type="molecule type" value="Genomic_DNA"/>
</dbReference>
<dbReference type="Pfam" id="PF02733">
    <property type="entry name" value="Dak1"/>
    <property type="match status" value="1"/>
</dbReference>
<dbReference type="GO" id="GO:0005524">
    <property type="term" value="F:ATP binding"/>
    <property type="evidence" value="ECO:0007669"/>
    <property type="project" value="UniProtKB-KW"/>
</dbReference>
<dbReference type="EC" id="4.6.1.15" evidence="3"/>
<dbReference type="OrthoDB" id="5599713at2759"/>
<proteinExistence type="predicted"/>
<evidence type="ECO:0000313" key="18">
    <source>
        <dbReference type="EMBL" id="CAG9774057.1"/>
    </source>
</evidence>
<evidence type="ECO:0000256" key="3">
    <source>
        <dbReference type="ARBA" id="ARBA00012578"/>
    </source>
</evidence>
<evidence type="ECO:0000256" key="2">
    <source>
        <dbReference type="ARBA" id="ARBA00012110"/>
    </source>
</evidence>
<dbReference type="InterPro" id="IPR004007">
    <property type="entry name" value="DhaL_dom"/>
</dbReference>
<feature type="domain" description="DhaL" evidence="16">
    <location>
        <begin position="360"/>
        <end position="553"/>
    </location>
</feature>
<dbReference type="GO" id="GO:0005829">
    <property type="term" value="C:cytosol"/>
    <property type="evidence" value="ECO:0007669"/>
    <property type="project" value="TreeGrafter"/>
</dbReference>
<sequence length="565" mass="62953">MYKRRHPDHSVDASIRGYAAFNQHVSLFEFGEVIVDKNFKNTDQVRLVSGGTSSFIEYVGAGMLTASIQGKPNDYPTPSMILRVLRELSVNHVKGVLVIVPTSSSNLLNFGLAIERADNDDLRVALLTVSDDCKNHEKARFEHRGLTGVVLVNKIAGALIIADKTITEIYNYCNNAINNILSAGVSFQKSLPHTRECLYCTKCETDDIGSGQTCIEDVLKSTFINLLEQLTTSQRFSLQGGDNIVVLVNNIGAFDRTKQFIIVKYCTDYFKRFDVKIARFYIGSYLQLDNDMDLMVTLLKVFDGQVLELLDKPCNTTGWKSNFQVEPLNTDNNLMLGRLRKKCRLSPPIKGPKLTEKAANIMQLCLQFACDALISCEKMLNKMDSENIKGGDGDTGTRLRIMANILNKRSCDKKLNFTYPFTFFLSLSKILENSVGGTMGCLYSIMFEATANTFGGYPDDEQVDSEMWIQAMENACSAVRRYGNVELGDRTLYDPLEACSSYLRQNIGKSFIILFENGVGKAEEAATASKQPGCKYPNAGAHAVGIWLRAVCEAAKLRLYHDSIY</sequence>
<dbReference type="GO" id="GO:0050354">
    <property type="term" value="F:triokinase activity"/>
    <property type="evidence" value="ECO:0007669"/>
    <property type="project" value="UniProtKB-EC"/>
</dbReference>
<keyword evidence="9" id="KW-0170">Cobalt</keyword>
<dbReference type="SUPFAM" id="SSF82549">
    <property type="entry name" value="DAK1/DegV-like"/>
    <property type="match status" value="1"/>
</dbReference>
<evidence type="ECO:0000256" key="14">
    <source>
        <dbReference type="ARBA" id="ARBA00048526"/>
    </source>
</evidence>
<dbReference type="GO" id="GO:0034012">
    <property type="term" value="F:FAD-AMP lyase (cyclizing) activity"/>
    <property type="evidence" value="ECO:0007669"/>
    <property type="project" value="UniProtKB-EC"/>
</dbReference>
<comment type="subunit">
    <text evidence="12">Homodimer. Interacts with IFIH1 (via the CARD domains), the interaction is inhibited by viral infection.</text>
</comment>
<dbReference type="InterPro" id="IPR050861">
    <property type="entry name" value="Dihydroxyacetone_Kinase"/>
</dbReference>
<dbReference type="GO" id="GO:0019563">
    <property type="term" value="P:glycerol catabolic process"/>
    <property type="evidence" value="ECO:0007669"/>
    <property type="project" value="TreeGrafter"/>
</dbReference>
<evidence type="ECO:0000256" key="6">
    <source>
        <dbReference type="ARBA" id="ARBA00022741"/>
    </source>
</evidence>
<dbReference type="Pfam" id="PF02734">
    <property type="entry name" value="Dak2"/>
    <property type="match status" value="1"/>
</dbReference>
<dbReference type="PROSITE" id="PS51481">
    <property type="entry name" value="DHAK"/>
    <property type="match status" value="1"/>
</dbReference>
<dbReference type="SMART" id="SM01120">
    <property type="entry name" value="Dak2"/>
    <property type="match status" value="1"/>
</dbReference>
<keyword evidence="8" id="KW-0067">ATP-binding</keyword>
<organism evidence="18 19">
    <name type="scientific">Ceutorhynchus assimilis</name>
    <name type="common">cabbage seed weevil</name>
    <dbReference type="NCBI Taxonomy" id="467358"/>
    <lineage>
        <taxon>Eukaryota</taxon>
        <taxon>Metazoa</taxon>
        <taxon>Ecdysozoa</taxon>
        <taxon>Arthropoda</taxon>
        <taxon>Hexapoda</taxon>
        <taxon>Insecta</taxon>
        <taxon>Pterygota</taxon>
        <taxon>Neoptera</taxon>
        <taxon>Endopterygota</taxon>
        <taxon>Coleoptera</taxon>
        <taxon>Polyphaga</taxon>
        <taxon>Cucujiformia</taxon>
        <taxon>Curculionidae</taxon>
        <taxon>Ceutorhynchinae</taxon>
        <taxon>Ceutorhynchus</taxon>
    </lineage>
</organism>
<evidence type="ECO:0000256" key="12">
    <source>
        <dbReference type="ARBA" id="ARBA00046681"/>
    </source>
</evidence>
<dbReference type="Proteomes" id="UP001152799">
    <property type="component" value="Chromosome 9"/>
</dbReference>
<keyword evidence="5" id="KW-0808">Transferase</keyword>
<dbReference type="Gene3D" id="3.40.50.10440">
    <property type="entry name" value="Dihydroxyacetone kinase, domain 1"/>
    <property type="match status" value="1"/>
</dbReference>
<evidence type="ECO:0000256" key="7">
    <source>
        <dbReference type="ARBA" id="ARBA00022777"/>
    </source>
</evidence>
<dbReference type="InterPro" id="IPR004006">
    <property type="entry name" value="DhaK_dom"/>
</dbReference>
<dbReference type="PANTHER" id="PTHR28629:SF4">
    <property type="entry name" value="TRIOKINASE_FMN CYCLASE"/>
    <property type="match status" value="1"/>
</dbReference>
<evidence type="ECO:0000256" key="4">
    <source>
        <dbReference type="ARBA" id="ARBA00018932"/>
    </source>
</evidence>
<dbReference type="PROSITE" id="PS51480">
    <property type="entry name" value="DHAL"/>
    <property type="match status" value="1"/>
</dbReference>
<keyword evidence="19" id="KW-1185">Reference proteome</keyword>
<protein>
    <recommendedName>
        <fullName evidence="4">Triokinase/FMN cyclase</fullName>
        <ecNumber evidence="2">2.7.1.28</ecNumber>
        <ecNumber evidence="1">2.7.1.29</ecNumber>
        <ecNumber evidence="3">4.6.1.15</ecNumber>
    </recommendedName>
    <alternativeName>
        <fullName evidence="10">Bifunctional ATP-dependent dihydroxyacetone kinase/FAD-AMP lyase (cyclizing)</fullName>
    </alternativeName>
</protein>
<dbReference type="PANTHER" id="PTHR28629">
    <property type="entry name" value="TRIOKINASE/FMN CYCLASE"/>
    <property type="match status" value="1"/>
</dbReference>
<dbReference type="Gene3D" id="1.25.40.340">
    <property type="match status" value="1"/>
</dbReference>
<dbReference type="GO" id="GO:0004371">
    <property type="term" value="F:glycerone kinase activity"/>
    <property type="evidence" value="ECO:0007669"/>
    <property type="project" value="UniProtKB-EC"/>
</dbReference>
<comment type="catalytic activity">
    <reaction evidence="14">
        <text>FAD = riboflavin cyclic-4',5'-phosphate + AMP + H(+)</text>
        <dbReference type="Rhea" id="RHEA:13729"/>
        <dbReference type="ChEBI" id="CHEBI:15378"/>
        <dbReference type="ChEBI" id="CHEBI:57692"/>
        <dbReference type="ChEBI" id="CHEBI:76202"/>
        <dbReference type="ChEBI" id="CHEBI:456215"/>
        <dbReference type="EC" id="4.6.1.15"/>
    </reaction>
</comment>
<dbReference type="Gene3D" id="3.30.1180.20">
    <property type="entry name" value="Dihydroxyacetone kinase, domain 2"/>
    <property type="match status" value="1"/>
</dbReference>
<evidence type="ECO:0000256" key="5">
    <source>
        <dbReference type="ARBA" id="ARBA00022679"/>
    </source>
</evidence>
<evidence type="ECO:0000259" key="17">
    <source>
        <dbReference type="PROSITE" id="PS51481"/>
    </source>
</evidence>
<feature type="domain" description="DhaK" evidence="17">
    <location>
        <begin position="6"/>
        <end position="319"/>
    </location>
</feature>
<comment type="catalytic activity">
    <reaction evidence="15">
        <text>dihydroxyacetone + ATP = dihydroxyacetone phosphate + ADP + H(+)</text>
        <dbReference type="Rhea" id="RHEA:15773"/>
        <dbReference type="ChEBI" id="CHEBI:15378"/>
        <dbReference type="ChEBI" id="CHEBI:16016"/>
        <dbReference type="ChEBI" id="CHEBI:30616"/>
        <dbReference type="ChEBI" id="CHEBI:57642"/>
        <dbReference type="ChEBI" id="CHEBI:456216"/>
        <dbReference type="EC" id="2.7.1.29"/>
    </reaction>
</comment>
<evidence type="ECO:0000256" key="1">
    <source>
        <dbReference type="ARBA" id="ARBA00012107"/>
    </source>
</evidence>
<name>A0A9N9N2L0_9CUCU</name>
<evidence type="ECO:0000313" key="19">
    <source>
        <dbReference type="Proteomes" id="UP001152799"/>
    </source>
</evidence>
<dbReference type="AlphaFoldDB" id="A0A9N9N2L0"/>
<gene>
    <name evidence="18" type="ORF">CEUTPL_LOCUS14440</name>
</gene>
<comment type="catalytic activity">
    <reaction evidence="13">
        <text>D-glyceraldehyde + ATP = D-glyceraldehyde 3-phosphate + ADP + H(+)</text>
        <dbReference type="Rhea" id="RHEA:13941"/>
        <dbReference type="ChEBI" id="CHEBI:15378"/>
        <dbReference type="ChEBI" id="CHEBI:17378"/>
        <dbReference type="ChEBI" id="CHEBI:30616"/>
        <dbReference type="ChEBI" id="CHEBI:59776"/>
        <dbReference type="ChEBI" id="CHEBI:456216"/>
        <dbReference type="EC" id="2.7.1.28"/>
    </reaction>
</comment>
<accession>A0A9N9N2L0</accession>
<evidence type="ECO:0000256" key="8">
    <source>
        <dbReference type="ARBA" id="ARBA00022840"/>
    </source>
</evidence>
<evidence type="ECO:0000256" key="9">
    <source>
        <dbReference type="ARBA" id="ARBA00023285"/>
    </source>
</evidence>
<comment type="function">
    <text evidence="11">Catalyzes both the phosphorylation of dihydroxyacetone and of glyceraldehyde, and the splitting of ribonucleoside diphosphate-X compounds among which FAD is the best substrate. Represses IFIH1-mediated cellular antiviral response.</text>
</comment>
<keyword evidence="6" id="KW-0547">Nucleotide-binding</keyword>
<evidence type="ECO:0000256" key="10">
    <source>
        <dbReference type="ARBA" id="ARBA00032426"/>
    </source>
</evidence>
<keyword evidence="7" id="KW-0418">Kinase</keyword>
<dbReference type="SUPFAM" id="SSF101473">
    <property type="entry name" value="DhaL-like"/>
    <property type="match status" value="1"/>
</dbReference>
<dbReference type="EC" id="2.7.1.29" evidence="1"/>
<evidence type="ECO:0000256" key="13">
    <source>
        <dbReference type="ARBA" id="ARBA00047974"/>
    </source>
</evidence>
<dbReference type="InterPro" id="IPR036117">
    <property type="entry name" value="DhaL_dom_sf"/>
</dbReference>
<evidence type="ECO:0000259" key="16">
    <source>
        <dbReference type="PROSITE" id="PS51480"/>
    </source>
</evidence>
<reference evidence="18" key="1">
    <citation type="submission" date="2022-01" db="EMBL/GenBank/DDBJ databases">
        <authorList>
            <person name="King R."/>
        </authorList>
    </citation>
    <scope>NUCLEOTIDE SEQUENCE</scope>
</reference>
<evidence type="ECO:0000256" key="15">
    <source>
        <dbReference type="ARBA" id="ARBA00048898"/>
    </source>
</evidence>